<dbReference type="EMBL" id="AP019301">
    <property type="protein sequence ID" value="BBH04112.1"/>
    <property type="molecule type" value="Genomic_DNA"/>
</dbReference>
<evidence type="ECO:0000313" key="1">
    <source>
        <dbReference type="EMBL" id="BBH04112.1"/>
    </source>
</evidence>
<dbReference type="PANTHER" id="PTHR31860">
    <property type="entry name" value="HEAT-INDUCIBLE TRANSCRIPTION REPRESSOR (DUF639)-RELATED"/>
    <property type="match status" value="1"/>
</dbReference>
<dbReference type="AlphaFoldDB" id="A0A4Y1RIH7"/>
<gene>
    <name evidence="1" type="ORF">Prudu_015165</name>
</gene>
<dbReference type="Pfam" id="PF04842">
    <property type="entry name" value="DUF639"/>
    <property type="match status" value="1"/>
</dbReference>
<sequence length="534" mass="59217">MKRGKLGMAMASKTRNMLENLVREGSFKWLLGNRSPFDEELEEMGRSPSAQTNWVPELSPIANIVVRRCSKILGVPTTELREGFNSEASESIKLPLCYAKNFLEYCCFRALALSTQETGHLDDRKFRRLTYDMMLAWEAPAATSQAILTGPTAFVQLDEDLSVGVEAFSRIAPAVPTIANVIISENIFEVLTASTGGRLQFSTYDKYLSGLERAIRKMRTQSESSLLSAMRSPRGEKILEVDGTVTIQPVLEHVGISTWPGRLILTDHAFYFEALRVVFYDKAKRYDLSDDLKQVVKPELTGPWGTRLFDKAYLNLFCDLAIEESLLLELDYQLSVIKGVKRDEALSKAVLGILRLQAIQEICSANPLRYEALLMFNLCDQLPGGDLILETLADMSTVRELDRSSYSKPGGGMYSISALDMISNLGFAFGTSSNNSVEAGLAVGEITVGEVTLLERAVKESKNNYEKVAQAQATVDGVKVEGIDTNFAVMKELLFPFMELGKCLLSLAFWEDPMKSLVFCGVFTYIICRSSGAT</sequence>
<dbReference type="InterPro" id="IPR006927">
    <property type="entry name" value="DUF639"/>
</dbReference>
<organism evidence="1">
    <name type="scientific">Prunus dulcis</name>
    <name type="common">Almond</name>
    <name type="synonym">Amygdalus dulcis</name>
    <dbReference type="NCBI Taxonomy" id="3755"/>
    <lineage>
        <taxon>Eukaryota</taxon>
        <taxon>Viridiplantae</taxon>
        <taxon>Streptophyta</taxon>
        <taxon>Embryophyta</taxon>
        <taxon>Tracheophyta</taxon>
        <taxon>Spermatophyta</taxon>
        <taxon>Magnoliopsida</taxon>
        <taxon>eudicotyledons</taxon>
        <taxon>Gunneridae</taxon>
        <taxon>Pentapetalae</taxon>
        <taxon>rosids</taxon>
        <taxon>fabids</taxon>
        <taxon>Rosales</taxon>
        <taxon>Rosaceae</taxon>
        <taxon>Amygdaloideae</taxon>
        <taxon>Amygdaleae</taxon>
        <taxon>Prunus</taxon>
    </lineage>
</organism>
<dbReference type="PANTHER" id="PTHR31860:SF6">
    <property type="entry name" value="HEAT-INDUCIBLE TRANSCRIPTION REPRESSOR (DUF639)"/>
    <property type="match status" value="1"/>
</dbReference>
<accession>A0A4Y1RIH7</accession>
<name>A0A4Y1RIH7_PRUDU</name>
<reference evidence="1" key="1">
    <citation type="journal article" date="2019" name="Science">
        <title>Mutation of a bHLH transcription factor allowed almond domestication.</title>
        <authorList>
            <person name="Sanchez-Perez R."/>
            <person name="Pavan S."/>
            <person name="Mazzeo R."/>
            <person name="Moldovan C."/>
            <person name="Aiese Cigliano R."/>
            <person name="Del Cueto J."/>
            <person name="Ricciardi F."/>
            <person name="Lotti C."/>
            <person name="Ricciardi L."/>
            <person name="Dicenta F."/>
            <person name="Lopez-Marques R.L."/>
            <person name="Lindberg Moller B."/>
        </authorList>
    </citation>
    <scope>NUCLEOTIDE SEQUENCE</scope>
</reference>
<proteinExistence type="predicted"/>
<protein>
    <submittedName>
        <fullName evidence="1">Uncharacterized protein</fullName>
    </submittedName>
</protein>